<comment type="caution">
    <text evidence="1">The sequence shown here is derived from an EMBL/GenBank/DDBJ whole genome shotgun (WGS) entry which is preliminary data.</text>
</comment>
<evidence type="ECO:0000313" key="1">
    <source>
        <dbReference type="EMBL" id="KAI4339006.1"/>
    </source>
</evidence>
<proteinExistence type="predicted"/>
<dbReference type="Proteomes" id="UP001057402">
    <property type="component" value="Chromosome 7"/>
</dbReference>
<sequence length="160" mass="17727">MGYDVYLGDFCGLVSREHRRFHDIKTTELELSSAGIEEYCGDDQPYKLCGSHAAHCRDSGCLTTGVPLPTQIYGTPEPPDLGECYDLINIPVDLVVGRKDKVIRPLMVRKHYKLMKEAGVDVPYKKLEFAPGLHILSQRGVVSLCHVAAVGRISKQKSPT</sequence>
<gene>
    <name evidence="1" type="ORF">MLD38_023996</name>
</gene>
<evidence type="ECO:0000313" key="2">
    <source>
        <dbReference type="Proteomes" id="UP001057402"/>
    </source>
</evidence>
<protein>
    <submittedName>
        <fullName evidence="1">Uncharacterized protein</fullName>
    </submittedName>
</protein>
<accession>A0ACB9NSH9</accession>
<name>A0ACB9NSH9_9MYRT</name>
<keyword evidence="2" id="KW-1185">Reference proteome</keyword>
<reference evidence="2" key="1">
    <citation type="journal article" date="2023" name="Front. Plant Sci.">
        <title>Chromosomal-level genome assembly of Melastoma candidum provides insights into trichome evolution.</title>
        <authorList>
            <person name="Zhong Y."/>
            <person name="Wu W."/>
            <person name="Sun C."/>
            <person name="Zou P."/>
            <person name="Liu Y."/>
            <person name="Dai S."/>
            <person name="Zhou R."/>
        </authorList>
    </citation>
    <scope>NUCLEOTIDE SEQUENCE [LARGE SCALE GENOMIC DNA]</scope>
</reference>
<dbReference type="EMBL" id="CM042886">
    <property type="protein sequence ID" value="KAI4339006.1"/>
    <property type="molecule type" value="Genomic_DNA"/>
</dbReference>
<organism evidence="1 2">
    <name type="scientific">Melastoma candidum</name>
    <dbReference type="NCBI Taxonomy" id="119954"/>
    <lineage>
        <taxon>Eukaryota</taxon>
        <taxon>Viridiplantae</taxon>
        <taxon>Streptophyta</taxon>
        <taxon>Embryophyta</taxon>
        <taxon>Tracheophyta</taxon>
        <taxon>Spermatophyta</taxon>
        <taxon>Magnoliopsida</taxon>
        <taxon>eudicotyledons</taxon>
        <taxon>Gunneridae</taxon>
        <taxon>Pentapetalae</taxon>
        <taxon>rosids</taxon>
        <taxon>malvids</taxon>
        <taxon>Myrtales</taxon>
        <taxon>Melastomataceae</taxon>
        <taxon>Melastomatoideae</taxon>
        <taxon>Melastomateae</taxon>
        <taxon>Melastoma</taxon>
    </lineage>
</organism>